<feature type="compositionally biased region" description="Basic and acidic residues" evidence="13">
    <location>
        <begin position="557"/>
        <end position="571"/>
    </location>
</feature>
<dbReference type="InterPro" id="IPR043519">
    <property type="entry name" value="NT_sf"/>
</dbReference>
<name>A0A061SB96_9CHLO</name>
<feature type="domain" description="Poly(A) polymerase RNA-binding" evidence="14">
    <location>
        <begin position="417"/>
        <end position="494"/>
    </location>
</feature>
<keyword evidence="12" id="KW-0539">Nucleus</keyword>
<keyword evidence="6" id="KW-0507">mRNA processing</keyword>
<dbReference type="GO" id="GO:0031123">
    <property type="term" value="P:RNA 3'-end processing"/>
    <property type="evidence" value="ECO:0007669"/>
    <property type="project" value="InterPro"/>
</dbReference>
<evidence type="ECO:0000259" key="14">
    <source>
        <dbReference type="Pfam" id="PF04926"/>
    </source>
</evidence>
<dbReference type="Pfam" id="PF04928">
    <property type="entry name" value="PAP_central"/>
    <property type="match status" value="1"/>
</dbReference>
<keyword evidence="11" id="KW-0460">Magnesium</keyword>
<feature type="region of interest" description="Disordered" evidence="13">
    <location>
        <begin position="672"/>
        <end position="699"/>
    </location>
</feature>
<dbReference type="InterPro" id="IPR007012">
    <property type="entry name" value="PolA_pol_cen_dom"/>
</dbReference>
<feature type="compositionally biased region" description="Low complexity" evidence="13">
    <location>
        <begin position="582"/>
        <end position="592"/>
    </location>
</feature>
<dbReference type="SUPFAM" id="SSF81301">
    <property type="entry name" value="Nucleotidyltransferase"/>
    <property type="match status" value="1"/>
</dbReference>
<dbReference type="InterPro" id="IPR007010">
    <property type="entry name" value="PolA_pol_RNA-bd_dom"/>
</dbReference>
<gene>
    <name evidence="17" type="primary">PAP</name>
    <name evidence="17" type="ORF">TSPGSL018_11007</name>
</gene>
<evidence type="ECO:0000256" key="5">
    <source>
        <dbReference type="ARBA" id="ARBA00012388"/>
    </source>
</evidence>
<evidence type="ECO:0000256" key="6">
    <source>
        <dbReference type="ARBA" id="ARBA00022664"/>
    </source>
</evidence>
<organism evidence="17">
    <name type="scientific">Tetraselmis sp. GSL018</name>
    <dbReference type="NCBI Taxonomy" id="582737"/>
    <lineage>
        <taxon>Eukaryota</taxon>
        <taxon>Viridiplantae</taxon>
        <taxon>Chlorophyta</taxon>
        <taxon>core chlorophytes</taxon>
        <taxon>Chlorodendrophyceae</taxon>
        <taxon>Chlorodendrales</taxon>
        <taxon>Chlorodendraceae</taxon>
        <taxon>Tetraselmis</taxon>
    </lineage>
</organism>
<dbReference type="Gene3D" id="1.10.1410.10">
    <property type="match status" value="1"/>
</dbReference>
<comment type="cofactor">
    <cofactor evidence="1">
        <name>Mn(2+)</name>
        <dbReference type="ChEBI" id="CHEBI:29035"/>
    </cofactor>
</comment>
<dbReference type="PANTHER" id="PTHR10682">
    <property type="entry name" value="POLY A POLYMERASE"/>
    <property type="match status" value="1"/>
</dbReference>
<evidence type="ECO:0000256" key="7">
    <source>
        <dbReference type="ARBA" id="ARBA00022679"/>
    </source>
</evidence>
<dbReference type="Gene3D" id="3.30.70.590">
    <property type="entry name" value="Poly(A) polymerase predicted RNA binding domain"/>
    <property type="match status" value="2"/>
</dbReference>
<dbReference type="PANTHER" id="PTHR10682:SF10">
    <property type="entry name" value="POLYNUCLEOTIDE ADENYLYLTRANSFERASE"/>
    <property type="match status" value="1"/>
</dbReference>
<protein>
    <recommendedName>
        <fullName evidence="5">polynucleotide adenylyltransferase</fullName>
        <ecNumber evidence="5">2.7.7.19</ecNumber>
    </recommendedName>
</protein>
<dbReference type="GO" id="GO:0005634">
    <property type="term" value="C:nucleus"/>
    <property type="evidence" value="ECO:0007669"/>
    <property type="project" value="UniProtKB-SubCell"/>
</dbReference>
<evidence type="ECO:0000256" key="10">
    <source>
        <dbReference type="ARBA" id="ARBA00022840"/>
    </source>
</evidence>
<sequence>MTSENIYGTAISEALPKPEELKQSESLENYLREQGLYESEEESLRREEVLGSLDRLVKEWIKRVADRYGFGEETVCNARIFTFGSYRLGVHGPGSDIDTLCVGPRYATRENDFFGYEAHCLEQMLRENPSVSELTPVYDAYVPVIKMEFSSVQIDLLYARLNAPIVADDLDISHISTLRNCDDVSVRSLNGSRVTDVILKLVPQQQILNFRTTLRAVKLWAERRGVYSNVLGFLGGVNWAILVARVCQLYPNACPSVLLSRFFKVYSQWMWPAPVMLKPLEEDPTLGLVVWDPRKNIRDREHLFPIITPAYPCMNSSYNVSESTKAIMIEEFTQADIKMEQILLKKDNPNWGLVLEHGRFFSEFKNYLEIEVVAHDEDDFKLWDGWCHSRLRHLVMKLERFLHVRPWPKGIKCPSRDSGGSALHRICYYMGLQKRQNSHTYGPATNSVDINRPVKEFLMQVKSWQTMREGMDMFVRHIKQKNLPDEVFAGLKRPDFTRKMPATASDAPVGERKRPPAGVDDDAPPIPKRIAVEGRTESPVVETLEALAAAQRGSGQETRESGAEERTDLERGAAPSKHNGDAAEGAAQDEGAGVTGTPEAAGSNGGDRSPLDTSAKQGEPNGNGVHNGSLLLNDGNGVFEGVNESIAEALSAASWGDGPDLLGTGLDSAGGAGAPGAVQARAAMPRAGGKRTMGIKLKK</sequence>
<dbReference type="SUPFAM" id="SSF81631">
    <property type="entry name" value="PAP/OAS1 substrate-binding domain"/>
    <property type="match status" value="1"/>
</dbReference>
<dbReference type="GO" id="GO:0005524">
    <property type="term" value="F:ATP binding"/>
    <property type="evidence" value="ECO:0007669"/>
    <property type="project" value="UniProtKB-KW"/>
</dbReference>
<dbReference type="AlphaFoldDB" id="A0A061SB96"/>
<feature type="domain" description="Poly(A) polymerase RNA-binding" evidence="14">
    <location>
        <begin position="360"/>
        <end position="404"/>
    </location>
</feature>
<evidence type="ECO:0000256" key="11">
    <source>
        <dbReference type="ARBA" id="ARBA00022842"/>
    </source>
</evidence>
<dbReference type="GO" id="GO:0046872">
    <property type="term" value="F:metal ion binding"/>
    <property type="evidence" value="ECO:0007669"/>
    <property type="project" value="UniProtKB-KW"/>
</dbReference>
<comment type="similarity">
    <text evidence="4">Belongs to the poly(A) polymerase family.</text>
</comment>
<keyword evidence="10" id="KW-0067">ATP-binding</keyword>
<evidence type="ECO:0000256" key="1">
    <source>
        <dbReference type="ARBA" id="ARBA00001936"/>
    </source>
</evidence>
<dbReference type="SUPFAM" id="SSF55003">
    <property type="entry name" value="PAP/Archaeal CCA-adding enzyme, C-terminal domain"/>
    <property type="match status" value="1"/>
</dbReference>
<keyword evidence="7" id="KW-0808">Transferase</keyword>
<dbReference type="InterPro" id="IPR011068">
    <property type="entry name" value="NuclTrfase_I-like_C"/>
</dbReference>
<dbReference type="GO" id="GO:0006397">
    <property type="term" value="P:mRNA processing"/>
    <property type="evidence" value="ECO:0007669"/>
    <property type="project" value="UniProtKB-KW"/>
</dbReference>
<evidence type="ECO:0000256" key="12">
    <source>
        <dbReference type="ARBA" id="ARBA00023242"/>
    </source>
</evidence>
<evidence type="ECO:0000259" key="16">
    <source>
        <dbReference type="Pfam" id="PF20750"/>
    </source>
</evidence>
<comment type="subcellular location">
    <subcellularLocation>
        <location evidence="3">Nucleus</location>
    </subcellularLocation>
</comment>
<evidence type="ECO:0000256" key="4">
    <source>
        <dbReference type="ARBA" id="ARBA00010912"/>
    </source>
</evidence>
<evidence type="ECO:0000256" key="2">
    <source>
        <dbReference type="ARBA" id="ARBA00001946"/>
    </source>
</evidence>
<dbReference type="EC" id="2.7.7.19" evidence="5"/>
<dbReference type="EMBL" id="GBEZ01005157">
    <property type="protein sequence ID" value="JAC80120.1"/>
    <property type="molecule type" value="Transcribed_RNA"/>
</dbReference>
<evidence type="ECO:0000259" key="15">
    <source>
        <dbReference type="Pfam" id="PF04928"/>
    </source>
</evidence>
<dbReference type="GO" id="GO:1990817">
    <property type="term" value="F:poly(A) RNA polymerase activity"/>
    <property type="evidence" value="ECO:0007669"/>
    <property type="project" value="UniProtKB-EC"/>
</dbReference>
<dbReference type="Pfam" id="PF20750">
    <property type="entry name" value="PAP_NTPase"/>
    <property type="match status" value="1"/>
</dbReference>
<reference evidence="17" key="1">
    <citation type="submission" date="2014-05" db="EMBL/GenBank/DDBJ databases">
        <title>The transcriptome of the halophilic microalga Tetraselmis sp. GSL018 isolated from the Great Salt Lake, Utah.</title>
        <authorList>
            <person name="Jinkerson R.E."/>
            <person name="D'Adamo S."/>
            <person name="Posewitz M.C."/>
        </authorList>
    </citation>
    <scope>NUCLEOTIDE SEQUENCE</scope>
    <source>
        <strain evidence="17">GSL018</strain>
    </source>
</reference>
<feature type="domain" description="Poly(A) polymerase nucleotidyltransferase" evidence="16">
    <location>
        <begin position="10"/>
        <end position="202"/>
    </location>
</feature>
<evidence type="ECO:0000313" key="17">
    <source>
        <dbReference type="EMBL" id="JAC80120.1"/>
    </source>
</evidence>
<proteinExistence type="inferred from homology"/>
<comment type="cofactor">
    <cofactor evidence="2">
        <name>Mg(2+)</name>
        <dbReference type="ChEBI" id="CHEBI:18420"/>
    </cofactor>
</comment>
<dbReference type="Pfam" id="PF04926">
    <property type="entry name" value="PAP_RNA-bind"/>
    <property type="match status" value="2"/>
</dbReference>
<evidence type="ECO:0000256" key="9">
    <source>
        <dbReference type="ARBA" id="ARBA00022741"/>
    </source>
</evidence>
<evidence type="ECO:0000256" key="8">
    <source>
        <dbReference type="ARBA" id="ARBA00022723"/>
    </source>
</evidence>
<keyword evidence="9" id="KW-0547">Nucleotide-binding</keyword>
<evidence type="ECO:0000256" key="3">
    <source>
        <dbReference type="ARBA" id="ARBA00004123"/>
    </source>
</evidence>
<feature type="domain" description="Poly(A) polymerase central" evidence="15">
    <location>
        <begin position="209"/>
        <end position="348"/>
    </location>
</feature>
<evidence type="ECO:0000256" key="13">
    <source>
        <dbReference type="SAM" id="MobiDB-lite"/>
    </source>
</evidence>
<feature type="region of interest" description="Disordered" evidence="13">
    <location>
        <begin position="498"/>
        <end position="637"/>
    </location>
</feature>
<dbReference type="InterPro" id="IPR048840">
    <property type="entry name" value="PolA_pol_NTPase"/>
</dbReference>
<keyword evidence="8" id="KW-0479">Metal-binding</keyword>
<dbReference type="Gene3D" id="3.30.460.10">
    <property type="entry name" value="Beta Polymerase, domain 2"/>
    <property type="match status" value="1"/>
</dbReference>
<dbReference type="FunFam" id="1.10.1410.10:FF:000001">
    <property type="entry name" value="Putative poly(A) polymerase gamma"/>
    <property type="match status" value="1"/>
</dbReference>
<dbReference type="FunFam" id="3.30.460.10:FF:000002">
    <property type="entry name" value="Poly(A) polymerase alpha, putative"/>
    <property type="match status" value="1"/>
</dbReference>
<dbReference type="GO" id="GO:0003723">
    <property type="term" value="F:RNA binding"/>
    <property type="evidence" value="ECO:0007669"/>
    <property type="project" value="InterPro"/>
</dbReference>
<accession>A0A061SB96</accession>
<dbReference type="CDD" id="cd05402">
    <property type="entry name" value="NT_PAP_TUTase"/>
    <property type="match status" value="1"/>
</dbReference>